<reference evidence="2" key="1">
    <citation type="submission" date="2022-11" db="UniProtKB">
        <authorList>
            <consortium name="WormBaseParasite"/>
        </authorList>
    </citation>
    <scope>IDENTIFICATION</scope>
</reference>
<proteinExistence type="predicted"/>
<sequence>MAGFAFFYSLIIFFGIVGNLCVVLAISRTRSLQTVPNMFIFCLSCSDIVVCCTSATITPITAFKKEWLFGSFLCSAAPFIAGVSLCFSTFTLAAISIDRFLLIRYPMQKPFNHAQASGIIVLICILSMVLSAPTIFTQKLSTLDKYCGTFCYEDWGSHQSRRRAYGTIMLTLQFIIPLSIIIVCYTAISVRLGQSLILKTKKRDYDWQLQMTDQQRAANKRRQRTNRMFIGMVVAFSLSWFWSVLFNVLRDYDMLPNFAKHQEFFVGILTHCVAMSSTVWNPLLYAMLNLQLRAAFVQLMPECLKEYCCCPNTQPSFGDEITRRRVPTLIVANGNATRANGCRNSGVEQPAVDEFAEDEDERPFTTPKYGSLSTPPRIKSASFCNFTHPQLVDSGLSPIRSSSTRRKESFGLRDLFPRRGVSRRHEPTQFKNRSFVDDQQYADENNKCQKELELCSLILLDRASPESDSDGSTGEYAVLRRAEKHCQGLQVGNHGSWNSSHDCNGNGFQPCSQKAARILGMFDVDVDETGRAVGWWKRRKSASECYTRIHEPAHRHRSASTRIDVPQDRGQFLGLDRTLSPNPDQRRSRSLTRSAFELFGRLSSPHGSRHSMDTPRSPLKVFPADADRLPLVSSNSSLLSDQFKFEDDFC</sequence>
<protein>
    <submittedName>
        <fullName evidence="2">G-protein coupled receptors family 1 profile domain-containing protein</fullName>
    </submittedName>
</protein>
<evidence type="ECO:0000313" key="1">
    <source>
        <dbReference type="Proteomes" id="UP000887576"/>
    </source>
</evidence>
<accession>A0AC34QYL5</accession>
<organism evidence="1 2">
    <name type="scientific">Panagrolaimus sp. JU765</name>
    <dbReference type="NCBI Taxonomy" id="591449"/>
    <lineage>
        <taxon>Eukaryota</taxon>
        <taxon>Metazoa</taxon>
        <taxon>Ecdysozoa</taxon>
        <taxon>Nematoda</taxon>
        <taxon>Chromadorea</taxon>
        <taxon>Rhabditida</taxon>
        <taxon>Tylenchina</taxon>
        <taxon>Panagrolaimomorpha</taxon>
        <taxon>Panagrolaimoidea</taxon>
        <taxon>Panagrolaimidae</taxon>
        <taxon>Panagrolaimus</taxon>
    </lineage>
</organism>
<dbReference type="Proteomes" id="UP000887576">
    <property type="component" value="Unplaced"/>
</dbReference>
<evidence type="ECO:0000313" key="2">
    <source>
        <dbReference type="WBParaSite" id="JU765_v2.g20602.t1"/>
    </source>
</evidence>
<dbReference type="WBParaSite" id="JU765_v2.g20602.t1">
    <property type="protein sequence ID" value="JU765_v2.g20602.t1"/>
    <property type="gene ID" value="JU765_v2.g20602"/>
</dbReference>
<name>A0AC34QYL5_9BILA</name>